<dbReference type="AlphaFoldDB" id="A0A7R9I828"/>
<sequence length="362" mass="40191">MRIGLSRTYYTNLCVLCTSLAEAIRAPTAISTGTKLADMQGSTLIVRSIPIPAPTKMPVGPYTLSIQPGNGSLGKQLSALKICSSGLPADELLQNGVSYPKKCYKDLTNKTCIERTEINCKNELKHAASVTNMGAFISFLSSSESKTSIALVPPLKSLVPTEFDTLCLGLIIARAIATHAMGLESLNVVTLDVQEYDMAMKLWMERPGELQIAFWALVALELNLKKCIEPYELGVLQRSLNASDGCRLLAYYRTWILHHLVKMSSDVRQNETARCDPSDNQEMNLPLEETTIEHAVETTNESSVYQVGYTAIALSIFLKGRLRYVFHITKVFATFIVRLKMDPYEMECNCIKQLLMETEDTV</sequence>
<organism evidence="1">
    <name type="scientific">Timema bartmani</name>
    <dbReference type="NCBI Taxonomy" id="61472"/>
    <lineage>
        <taxon>Eukaryota</taxon>
        <taxon>Metazoa</taxon>
        <taxon>Ecdysozoa</taxon>
        <taxon>Arthropoda</taxon>
        <taxon>Hexapoda</taxon>
        <taxon>Insecta</taxon>
        <taxon>Pterygota</taxon>
        <taxon>Neoptera</taxon>
        <taxon>Polyneoptera</taxon>
        <taxon>Phasmatodea</taxon>
        <taxon>Timematodea</taxon>
        <taxon>Timematoidea</taxon>
        <taxon>Timematidae</taxon>
        <taxon>Timema</taxon>
    </lineage>
</organism>
<accession>A0A7R9I828</accession>
<reference evidence="1" key="1">
    <citation type="submission" date="2020-11" db="EMBL/GenBank/DDBJ databases">
        <authorList>
            <person name="Tran Van P."/>
        </authorList>
    </citation>
    <scope>NUCLEOTIDE SEQUENCE</scope>
</reference>
<name>A0A7R9I828_9NEOP</name>
<proteinExistence type="predicted"/>
<gene>
    <name evidence="1" type="ORF">TBIB3V08_LOCUS11160</name>
</gene>
<dbReference type="EMBL" id="OD570699">
    <property type="protein sequence ID" value="CAD7448880.1"/>
    <property type="molecule type" value="Genomic_DNA"/>
</dbReference>
<protein>
    <submittedName>
        <fullName evidence="1">Uncharacterized protein</fullName>
    </submittedName>
</protein>
<evidence type="ECO:0000313" key="1">
    <source>
        <dbReference type="EMBL" id="CAD7448880.1"/>
    </source>
</evidence>